<dbReference type="InterPro" id="IPR004045">
    <property type="entry name" value="Glutathione_S-Trfase_N"/>
</dbReference>
<dbReference type="GO" id="GO:0016034">
    <property type="term" value="F:maleylacetoacetate isomerase activity"/>
    <property type="evidence" value="ECO:0007669"/>
    <property type="project" value="TreeGrafter"/>
</dbReference>
<comment type="caution">
    <text evidence="4">The sequence shown here is derived from an EMBL/GenBank/DDBJ whole genome shotgun (WGS) entry which is preliminary data.</text>
</comment>
<dbReference type="PROSITE" id="PS50404">
    <property type="entry name" value="GST_NTER"/>
    <property type="match status" value="1"/>
</dbReference>
<evidence type="ECO:0000256" key="1">
    <source>
        <dbReference type="ARBA" id="ARBA00010007"/>
    </source>
</evidence>
<comment type="similarity">
    <text evidence="1">Belongs to the GST superfamily. Zeta family.</text>
</comment>
<dbReference type="CDD" id="cd03191">
    <property type="entry name" value="GST_C_Zeta"/>
    <property type="match status" value="1"/>
</dbReference>
<dbReference type="NCBIfam" id="TIGR01262">
    <property type="entry name" value="maiA"/>
    <property type="match status" value="1"/>
</dbReference>
<dbReference type="InterPro" id="IPR010987">
    <property type="entry name" value="Glutathione-S-Trfase_C-like"/>
</dbReference>
<dbReference type="EMBL" id="MCGE01000025">
    <property type="protein sequence ID" value="ORZ10251.1"/>
    <property type="molecule type" value="Genomic_DNA"/>
</dbReference>
<evidence type="ECO:0000313" key="5">
    <source>
        <dbReference type="Proteomes" id="UP000193560"/>
    </source>
</evidence>
<protein>
    <submittedName>
        <fullName evidence="4">Maleylacetoacetate isomerase-like protein</fullName>
    </submittedName>
</protein>
<dbReference type="Gene3D" id="3.40.30.10">
    <property type="entry name" value="Glutaredoxin"/>
    <property type="match status" value="1"/>
</dbReference>
<organism evidence="4 5">
    <name type="scientific">Absidia repens</name>
    <dbReference type="NCBI Taxonomy" id="90262"/>
    <lineage>
        <taxon>Eukaryota</taxon>
        <taxon>Fungi</taxon>
        <taxon>Fungi incertae sedis</taxon>
        <taxon>Mucoromycota</taxon>
        <taxon>Mucoromycotina</taxon>
        <taxon>Mucoromycetes</taxon>
        <taxon>Mucorales</taxon>
        <taxon>Cunninghamellaceae</taxon>
        <taxon>Absidia</taxon>
    </lineage>
</organism>
<evidence type="ECO:0000259" key="2">
    <source>
        <dbReference type="PROSITE" id="PS50404"/>
    </source>
</evidence>
<dbReference type="GO" id="GO:0006749">
    <property type="term" value="P:glutathione metabolic process"/>
    <property type="evidence" value="ECO:0007669"/>
    <property type="project" value="TreeGrafter"/>
</dbReference>
<dbReference type="OrthoDB" id="202840at2759"/>
<dbReference type="InterPro" id="IPR036249">
    <property type="entry name" value="Thioredoxin-like_sf"/>
</dbReference>
<keyword evidence="4" id="KW-0413">Isomerase</keyword>
<dbReference type="InterPro" id="IPR034333">
    <property type="entry name" value="GST_Zeta_N"/>
</dbReference>
<dbReference type="Gene3D" id="1.20.1050.10">
    <property type="match status" value="1"/>
</dbReference>
<dbReference type="GO" id="GO:0005739">
    <property type="term" value="C:mitochondrion"/>
    <property type="evidence" value="ECO:0007669"/>
    <property type="project" value="TreeGrafter"/>
</dbReference>
<dbReference type="Proteomes" id="UP000193560">
    <property type="component" value="Unassembled WGS sequence"/>
</dbReference>
<dbReference type="SUPFAM" id="SSF47616">
    <property type="entry name" value="GST C-terminal domain-like"/>
    <property type="match status" value="1"/>
</dbReference>
<dbReference type="SFLD" id="SFLDG00358">
    <property type="entry name" value="Main_(cytGST)"/>
    <property type="match status" value="1"/>
</dbReference>
<dbReference type="InterPro" id="IPR034330">
    <property type="entry name" value="GST_Zeta_C"/>
</dbReference>
<dbReference type="Pfam" id="PF02798">
    <property type="entry name" value="GST_N"/>
    <property type="match status" value="1"/>
</dbReference>
<dbReference type="PANTHER" id="PTHR42673:SF4">
    <property type="entry name" value="MALEYLACETOACETATE ISOMERASE"/>
    <property type="match status" value="1"/>
</dbReference>
<dbReference type="SFLD" id="SFLDS00019">
    <property type="entry name" value="Glutathione_Transferase_(cytos"/>
    <property type="match status" value="1"/>
</dbReference>
<dbReference type="PROSITE" id="PS50405">
    <property type="entry name" value="GST_CTER"/>
    <property type="match status" value="1"/>
</dbReference>
<dbReference type="SUPFAM" id="SSF52833">
    <property type="entry name" value="Thioredoxin-like"/>
    <property type="match status" value="1"/>
</dbReference>
<dbReference type="FunFam" id="1.20.1050.10:FF:000010">
    <property type="entry name" value="Maleylacetoacetate isomerase isoform 1"/>
    <property type="match status" value="1"/>
</dbReference>
<proteinExistence type="inferred from homology"/>
<dbReference type="GO" id="GO:0004364">
    <property type="term" value="F:glutathione transferase activity"/>
    <property type="evidence" value="ECO:0007669"/>
    <property type="project" value="TreeGrafter"/>
</dbReference>
<dbReference type="InterPro" id="IPR040079">
    <property type="entry name" value="Glutathione_S-Trfase"/>
</dbReference>
<dbReference type="InterPro" id="IPR005955">
    <property type="entry name" value="GST_Zeta"/>
</dbReference>
<sequence>MASEESKPILYSYFRSTASWRVRIALEWKGIDYEYRNIDLVSGAQQSEEYLKLNPYGKVPLFITKDGKAIAQSEAIIEYLEEIKPERPMLPKGACHRAQVRSIAQVIACDIHPLQNLSVLKHVAGPDMEKRSEWGNYWTSKGFEGLESMLEQTAGTYCLGDNITMADMFLVPMIFNAQRWKVDMKPFPLITRISNTLMTLPEFKLTHPHRQVDCPDELKETGL</sequence>
<gene>
    <name evidence="4" type="ORF">BCR42DRAFT_423062</name>
</gene>
<feature type="domain" description="GST C-terminal" evidence="3">
    <location>
        <begin position="93"/>
        <end position="216"/>
    </location>
</feature>
<accession>A0A1X2I6B2</accession>
<dbReference type="PANTHER" id="PTHR42673">
    <property type="entry name" value="MALEYLACETOACETATE ISOMERASE"/>
    <property type="match status" value="1"/>
</dbReference>
<dbReference type="GO" id="GO:0006559">
    <property type="term" value="P:L-phenylalanine catabolic process"/>
    <property type="evidence" value="ECO:0007669"/>
    <property type="project" value="TreeGrafter"/>
</dbReference>
<evidence type="ECO:0000259" key="3">
    <source>
        <dbReference type="PROSITE" id="PS50405"/>
    </source>
</evidence>
<dbReference type="AlphaFoldDB" id="A0A1X2I6B2"/>
<feature type="domain" description="GST N-terminal" evidence="2">
    <location>
        <begin position="6"/>
        <end position="88"/>
    </location>
</feature>
<name>A0A1X2I6B2_9FUNG</name>
<evidence type="ECO:0000313" key="4">
    <source>
        <dbReference type="EMBL" id="ORZ10251.1"/>
    </source>
</evidence>
<dbReference type="InterPro" id="IPR036282">
    <property type="entry name" value="Glutathione-S-Trfase_C_sf"/>
</dbReference>
<dbReference type="CDD" id="cd03042">
    <property type="entry name" value="GST_N_Zeta"/>
    <property type="match status" value="1"/>
</dbReference>
<keyword evidence="5" id="KW-1185">Reference proteome</keyword>
<reference evidence="4 5" key="1">
    <citation type="submission" date="2016-07" db="EMBL/GenBank/DDBJ databases">
        <title>Pervasive Adenine N6-methylation of Active Genes in Fungi.</title>
        <authorList>
            <consortium name="DOE Joint Genome Institute"/>
            <person name="Mondo S.J."/>
            <person name="Dannebaum R.O."/>
            <person name="Kuo R.C."/>
            <person name="Labutti K."/>
            <person name="Haridas S."/>
            <person name="Kuo A."/>
            <person name="Salamov A."/>
            <person name="Ahrendt S.R."/>
            <person name="Lipzen A."/>
            <person name="Sullivan W."/>
            <person name="Andreopoulos W.B."/>
            <person name="Clum A."/>
            <person name="Lindquist E."/>
            <person name="Daum C."/>
            <person name="Ramamoorthy G.K."/>
            <person name="Gryganskyi A."/>
            <person name="Culley D."/>
            <person name="Magnuson J.K."/>
            <person name="James T.Y."/>
            <person name="O'Malley M.A."/>
            <person name="Stajich J.E."/>
            <person name="Spatafora J.W."/>
            <person name="Visel A."/>
            <person name="Grigoriev I.V."/>
        </authorList>
    </citation>
    <scope>NUCLEOTIDE SEQUENCE [LARGE SCALE GENOMIC DNA]</scope>
    <source>
        <strain evidence="4 5">NRRL 1336</strain>
    </source>
</reference>
<dbReference type="STRING" id="90262.A0A1X2I6B2"/>